<name>A0A4U5MKI4_STECR</name>
<dbReference type="EMBL" id="AZBU02000007">
    <property type="protein sequence ID" value="TKR69946.1"/>
    <property type="molecule type" value="Genomic_DNA"/>
</dbReference>
<organism evidence="1 2">
    <name type="scientific">Steinernema carpocapsae</name>
    <name type="common">Entomopathogenic nematode</name>
    <dbReference type="NCBI Taxonomy" id="34508"/>
    <lineage>
        <taxon>Eukaryota</taxon>
        <taxon>Metazoa</taxon>
        <taxon>Ecdysozoa</taxon>
        <taxon>Nematoda</taxon>
        <taxon>Chromadorea</taxon>
        <taxon>Rhabditida</taxon>
        <taxon>Tylenchina</taxon>
        <taxon>Panagrolaimomorpha</taxon>
        <taxon>Strongyloidoidea</taxon>
        <taxon>Steinernematidae</taxon>
        <taxon>Steinernema</taxon>
    </lineage>
</organism>
<proteinExistence type="predicted"/>
<gene>
    <name evidence="1" type="ORF">L596_022029</name>
</gene>
<evidence type="ECO:0000313" key="2">
    <source>
        <dbReference type="Proteomes" id="UP000298663"/>
    </source>
</evidence>
<comment type="caution">
    <text evidence="1">The sequence shown here is derived from an EMBL/GenBank/DDBJ whole genome shotgun (WGS) entry which is preliminary data.</text>
</comment>
<reference evidence="1 2" key="2">
    <citation type="journal article" date="2019" name="G3 (Bethesda)">
        <title>Hybrid Assembly of the Genome of the Entomopathogenic Nematode Steinernema carpocapsae Identifies the X-Chromosome.</title>
        <authorList>
            <person name="Serra L."/>
            <person name="Macchietto M."/>
            <person name="Macias-Munoz A."/>
            <person name="McGill C.J."/>
            <person name="Rodriguez I.M."/>
            <person name="Rodriguez B."/>
            <person name="Murad R."/>
            <person name="Mortazavi A."/>
        </authorList>
    </citation>
    <scope>NUCLEOTIDE SEQUENCE [LARGE SCALE GENOMIC DNA]</scope>
    <source>
        <strain evidence="1 2">ALL</strain>
    </source>
</reference>
<evidence type="ECO:0000313" key="1">
    <source>
        <dbReference type="EMBL" id="TKR69946.1"/>
    </source>
</evidence>
<sequence length="122" mass="13812">MDILDLENGRRSTNCRIRATVAEGGIAADEVSVFSPILQLFQGFGFVAKSLKSRLKQFHQYDNLFFISRFDSRTPNPATVCLHRSGLDRAKTMRTRRDVSQHVHRSLWPSALESIARAVHAL</sequence>
<dbReference type="AlphaFoldDB" id="A0A4U5MKI4"/>
<reference evidence="1 2" key="1">
    <citation type="journal article" date="2015" name="Genome Biol.">
        <title>Comparative genomics of Steinernema reveals deeply conserved gene regulatory networks.</title>
        <authorList>
            <person name="Dillman A.R."/>
            <person name="Macchietto M."/>
            <person name="Porter C.F."/>
            <person name="Rogers A."/>
            <person name="Williams B."/>
            <person name="Antoshechkin I."/>
            <person name="Lee M.M."/>
            <person name="Goodwin Z."/>
            <person name="Lu X."/>
            <person name="Lewis E.E."/>
            <person name="Goodrich-Blair H."/>
            <person name="Stock S.P."/>
            <person name="Adams B.J."/>
            <person name="Sternberg P.W."/>
            <person name="Mortazavi A."/>
        </authorList>
    </citation>
    <scope>NUCLEOTIDE SEQUENCE [LARGE SCALE GENOMIC DNA]</scope>
    <source>
        <strain evidence="1 2">ALL</strain>
    </source>
</reference>
<protein>
    <submittedName>
        <fullName evidence="1">Uncharacterized protein</fullName>
    </submittedName>
</protein>
<accession>A0A4U5MKI4</accession>
<keyword evidence="2" id="KW-1185">Reference proteome</keyword>
<dbReference type="Proteomes" id="UP000298663">
    <property type="component" value="Unassembled WGS sequence"/>
</dbReference>